<keyword evidence="5 15" id="KW-0378">Hydrolase</keyword>
<keyword evidence="12 15" id="KW-0413">Isomerase</keyword>
<feature type="region of interest" description="Disordered" evidence="16">
    <location>
        <begin position="747"/>
        <end position="767"/>
    </location>
</feature>
<evidence type="ECO:0000256" key="11">
    <source>
        <dbReference type="ARBA" id="ARBA00023204"/>
    </source>
</evidence>
<dbReference type="Gene3D" id="3.40.50.300">
    <property type="entry name" value="P-loop containing nucleotide triphosphate hydrolases"/>
    <property type="match status" value="1"/>
</dbReference>
<keyword evidence="13 15" id="KW-0539">Nucleus</keyword>
<dbReference type="InterPro" id="IPR010285">
    <property type="entry name" value="DNA_helicase_pif1-like_DEAD"/>
</dbReference>
<dbReference type="Pfam" id="PF05970">
    <property type="entry name" value="PIF1"/>
    <property type="match status" value="1"/>
</dbReference>
<evidence type="ECO:0000259" key="17">
    <source>
        <dbReference type="SMART" id="SM00382"/>
    </source>
</evidence>
<dbReference type="GO" id="GO:0000723">
    <property type="term" value="P:telomere maintenance"/>
    <property type="evidence" value="ECO:0007669"/>
    <property type="project" value="InterPro"/>
</dbReference>
<protein>
    <recommendedName>
        <fullName evidence="15">ATP-dependent DNA helicase PIF1</fullName>
        <ecNumber evidence="15">5.6.2.3</ecNumber>
    </recommendedName>
    <alternativeName>
        <fullName evidence="15">DNA 5'-3' helicase PIF1</fullName>
    </alternativeName>
    <alternativeName>
        <fullName evidence="15">DNA repair and recombination helicase PIF1</fullName>
    </alternativeName>
</protein>
<dbReference type="GO" id="GO:0005524">
    <property type="term" value="F:ATP binding"/>
    <property type="evidence" value="ECO:0007669"/>
    <property type="project" value="UniProtKB-UniRule"/>
</dbReference>
<comment type="caution">
    <text evidence="18">The sequence shown here is derived from an EMBL/GenBank/DDBJ whole genome shotgun (WGS) entry which is preliminary data.</text>
</comment>
<comment type="subunit">
    <text evidence="15">Monomer.</text>
</comment>
<keyword evidence="19" id="KW-1185">Reference proteome</keyword>
<keyword evidence="4 15" id="KW-0227">DNA damage</keyword>
<evidence type="ECO:0000313" key="19">
    <source>
        <dbReference type="Proteomes" id="UP000243515"/>
    </source>
</evidence>
<evidence type="ECO:0000256" key="14">
    <source>
        <dbReference type="ARBA" id="ARBA00048954"/>
    </source>
</evidence>
<feature type="binding site" evidence="15">
    <location>
        <begin position="288"/>
        <end position="295"/>
    </location>
    <ligand>
        <name>ATP</name>
        <dbReference type="ChEBI" id="CHEBI:30616"/>
    </ligand>
</feature>
<keyword evidence="6 15" id="KW-0347">Helicase</keyword>
<evidence type="ECO:0000256" key="1">
    <source>
        <dbReference type="ARBA" id="ARBA00001946"/>
    </source>
</evidence>
<dbReference type="GO" id="GO:0016887">
    <property type="term" value="F:ATP hydrolysis activity"/>
    <property type="evidence" value="ECO:0007669"/>
    <property type="project" value="RHEA"/>
</dbReference>
<feature type="region of interest" description="Disordered" evidence="16">
    <location>
        <begin position="151"/>
        <end position="259"/>
    </location>
</feature>
<dbReference type="OrthoDB" id="432234at2759"/>
<evidence type="ECO:0000256" key="8">
    <source>
        <dbReference type="ARBA" id="ARBA00023125"/>
    </source>
</evidence>
<dbReference type="SMART" id="SM00382">
    <property type="entry name" value="AAA"/>
    <property type="match status" value="1"/>
</dbReference>
<dbReference type="InterPro" id="IPR051055">
    <property type="entry name" value="PIF1_helicase"/>
</dbReference>
<comment type="catalytic activity">
    <reaction evidence="14 15">
        <text>ATP + H2O = ADP + phosphate + H(+)</text>
        <dbReference type="Rhea" id="RHEA:13065"/>
        <dbReference type="ChEBI" id="CHEBI:15377"/>
        <dbReference type="ChEBI" id="CHEBI:15378"/>
        <dbReference type="ChEBI" id="CHEBI:30616"/>
        <dbReference type="ChEBI" id="CHEBI:43474"/>
        <dbReference type="ChEBI" id="CHEBI:456216"/>
        <dbReference type="EC" id="5.6.2.3"/>
    </reaction>
</comment>
<keyword evidence="11 15" id="KW-0234">DNA repair</keyword>
<evidence type="ECO:0000256" key="10">
    <source>
        <dbReference type="ARBA" id="ARBA00023172"/>
    </source>
</evidence>
<proteinExistence type="inferred from homology"/>
<keyword evidence="7 15" id="KW-0067">ATP-binding</keyword>
<dbReference type="InterPro" id="IPR027417">
    <property type="entry name" value="P-loop_NTPase"/>
</dbReference>
<keyword evidence="10 15" id="KW-0233">DNA recombination</keyword>
<comment type="similarity">
    <text evidence="15">Belongs to the helicase family. PIF1 subfamily.</text>
</comment>
<dbReference type="InterPro" id="IPR048293">
    <property type="entry name" value="PIF1_RRM3_pfh1"/>
</dbReference>
<evidence type="ECO:0000256" key="7">
    <source>
        <dbReference type="ARBA" id="ARBA00022840"/>
    </source>
</evidence>
<dbReference type="EMBL" id="NPHW01004058">
    <property type="protein sequence ID" value="OXV08524.1"/>
    <property type="molecule type" value="Genomic_DNA"/>
</dbReference>
<dbReference type="SUPFAM" id="SSF52540">
    <property type="entry name" value="P-loop containing nucleoside triphosphate hydrolases"/>
    <property type="match status" value="2"/>
</dbReference>
<evidence type="ECO:0000256" key="4">
    <source>
        <dbReference type="ARBA" id="ARBA00022763"/>
    </source>
</evidence>
<evidence type="ECO:0000256" key="12">
    <source>
        <dbReference type="ARBA" id="ARBA00023235"/>
    </source>
</evidence>
<keyword evidence="9 15" id="KW-0496">Mitochondrion</keyword>
<keyword evidence="3 15" id="KW-0547">Nucleotide-binding</keyword>
<dbReference type="HAMAP" id="MF_03176">
    <property type="entry name" value="PIF1"/>
    <property type="match status" value="1"/>
</dbReference>
<dbReference type="EC" id="5.6.2.3" evidence="15"/>
<evidence type="ECO:0000256" key="2">
    <source>
        <dbReference type="ARBA" id="ARBA00004604"/>
    </source>
</evidence>
<gene>
    <name evidence="15" type="primary">PIF1</name>
    <name evidence="18" type="ORF">Egran_03721</name>
</gene>
<dbReference type="PANTHER" id="PTHR47642:SF5">
    <property type="entry name" value="ATP-DEPENDENT DNA HELICASE"/>
    <property type="match status" value="1"/>
</dbReference>
<dbReference type="CDD" id="cd18809">
    <property type="entry name" value="SF1_C_RecD"/>
    <property type="match status" value="1"/>
</dbReference>
<dbReference type="FunFam" id="3.40.50.300:FF:001226">
    <property type="entry name" value="ATP-dependent DNA helicase PIF1"/>
    <property type="match status" value="1"/>
</dbReference>
<evidence type="ECO:0000256" key="5">
    <source>
        <dbReference type="ARBA" id="ARBA00022801"/>
    </source>
</evidence>
<organism evidence="18 19">
    <name type="scientific">Elaphomyces granulatus</name>
    <dbReference type="NCBI Taxonomy" id="519963"/>
    <lineage>
        <taxon>Eukaryota</taxon>
        <taxon>Fungi</taxon>
        <taxon>Dikarya</taxon>
        <taxon>Ascomycota</taxon>
        <taxon>Pezizomycotina</taxon>
        <taxon>Eurotiomycetes</taxon>
        <taxon>Eurotiomycetidae</taxon>
        <taxon>Eurotiales</taxon>
        <taxon>Elaphomycetaceae</taxon>
        <taxon>Elaphomyces</taxon>
    </lineage>
</organism>
<comment type="subcellular location">
    <subcellularLocation>
        <location evidence="2">Nucleus</location>
        <location evidence="2">Nucleolus</location>
    </subcellularLocation>
    <subcellularLocation>
        <location evidence="15">Nucleus</location>
    </subcellularLocation>
    <subcellularLocation>
        <location evidence="15">Mitochondrion</location>
    </subcellularLocation>
</comment>
<evidence type="ECO:0000256" key="3">
    <source>
        <dbReference type="ARBA" id="ARBA00022741"/>
    </source>
</evidence>
<dbReference type="Proteomes" id="UP000243515">
    <property type="component" value="Unassembled WGS sequence"/>
</dbReference>
<keyword evidence="8 15" id="KW-0238">DNA-binding</keyword>
<reference evidence="18 19" key="1">
    <citation type="journal article" date="2015" name="Environ. Microbiol.">
        <title>Metagenome sequence of Elaphomyces granulatus from sporocarp tissue reveals Ascomycota ectomycorrhizal fingerprints of genome expansion and a Proteobacteria-rich microbiome.</title>
        <authorList>
            <person name="Quandt C.A."/>
            <person name="Kohler A."/>
            <person name="Hesse C.N."/>
            <person name="Sharpton T.J."/>
            <person name="Martin F."/>
            <person name="Spatafora J.W."/>
        </authorList>
    </citation>
    <scope>NUCLEOTIDE SEQUENCE [LARGE SCALE GENOMIC DNA]</scope>
    <source>
        <strain evidence="18 19">OSC145934</strain>
    </source>
</reference>
<accession>A0A232LWR6</accession>
<dbReference type="PANTHER" id="PTHR47642">
    <property type="entry name" value="ATP-DEPENDENT DNA HELICASE"/>
    <property type="match status" value="1"/>
</dbReference>
<dbReference type="GO" id="GO:0005730">
    <property type="term" value="C:nucleolus"/>
    <property type="evidence" value="ECO:0007669"/>
    <property type="project" value="UniProtKB-SubCell"/>
</dbReference>
<evidence type="ECO:0000256" key="15">
    <source>
        <dbReference type="HAMAP-Rule" id="MF_03176"/>
    </source>
</evidence>
<comment type="function">
    <text evidence="15">DNA-dependent ATPase and 5'-3' DNA helicase required for the maintenance of both mitochondrial and nuclear genome stability.</text>
</comment>
<dbReference type="GO" id="GO:0005739">
    <property type="term" value="C:mitochondrion"/>
    <property type="evidence" value="ECO:0007669"/>
    <property type="project" value="UniProtKB-SubCell"/>
</dbReference>
<name>A0A232LWR6_9EURO</name>
<dbReference type="AlphaFoldDB" id="A0A232LWR6"/>
<feature type="compositionally biased region" description="Polar residues" evidence="16">
    <location>
        <begin position="171"/>
        <end position="181"/>
    </location>
</feature>
<dbReference type="CDD" id="cd18037">
    <property type="entry name" value="DEXSc_Pif1_like"/>
    <property type="match status" value="1"/>
</dbReference>
<evidence type="ECO:0000256" key="6">
    <source>
        <dbReference type="ARBA" id="ARBA00022806"/>
    </source>
</evidence>
<evidence type="ECO:0000256" key="9">
    <source>
        <dbReference type="ARBA" id="ARBA00023128"/>
    </source>
</evidence>
<feature type="compositionally biased region" description="Polar residues" evidence="16">
    <location>
        <begin position="244"/>
        <end position="255"/>
    </location>
</feature>
<dbReference type="GO" id="GO:0043139">
    <property type="term" value="F:5'-3' DNA helicase activity"/>
    <property type="evidence" value="ECO:0007669"/>
    <property type="project" value="UniProtKB-UniRule"/>
</dbReference>
<dbReference type="GO" id="GO:0006310">
    <property type="term" value="P:DNA recombination"/>
    <property type="evidence" value="ECO:0007669"/>
    <property type="project" value="UniProtKB-UniRule"/>
</dbReference>
<dbReference type="GO" id="GO:0003697">
    <property type="term" value="F:single-stranded DNA binding"/>
    <property type="evidence" value="ECO:0007669"/>
    <property type="project" value="UniProtKB-ARBA"/>
</dbReference>
<evidence type="ECO:0000256" key="16">
    <source>
        <dbReference type="SAM" id="MobiDB-lite"/>
    </source>
</evidence>
<dbReference type="InterPro" id="IPR003593">
    <property type="entry name" value="AAA+_ATPase"/>
</dbReference>
<comment type="cofactor">
    <cofactor evidence="1 15">
        <name>Mg(2+)</name>
        <dbReference type="ChEBI" id="CHEBI:18420"/>
    </cofactor>
</comment>
<evidence type="ECO:0000256" key="13">
    <source>
        <dbReference type="ARBA" id="ARBA00023242"/>
    </source>
</evidence>
<feature type="DNA-binding region" evidence="15">
    <location>
        <begin position="699"/>
        <end position="718"/>
    </location>
</feature>
<sequence length="781" mass="87891">MFIFALRPRGLISTQQSRPSLRKLAFPCAHFSGSSKLPNKFQAQVMFGDALQDHSGHANSFQSSVPRVTTSNLTTGAKRKREMSNIGQSALGSLHSAVYFDENDFDDDDLDLDDDLLPQPKKFMPDKQSTPEIFKRPDTAVARQTLLSSSNTDIKYPELPPFIENEGPAQTAPSSSGQMTWPSSSPSHLQPPPKRRTFPWKETEPMMNNNEPRTPRENKSSYPWNKTASAVKDEQKALRKQNKQRQQVSAKPNTNHPERRVASLFLSDEQRTVLEAVVERNKSIFFTGSAGTGKSVLMREIIKKLRERYRKEVDRVAVTASTGLAACNIGGVTLHSFAGIGLGKEDASELVKKVVRKNQKARNRWLRTKVLIIDEVSMVDGDLFDKLEEIARRIRSNARPFGGIQLVVTGDFFQLPPVPDNSREAKFAFAAATWNTSIEHTILLTHIFRQKDPEFAAMLNEMRLGKISPRTVEAFKKLSRPLDFHDSIEATELFPTRMEVENANRLRMSRLSGDTMTFNAVDSGAIQDKQFRDKLLANCMAPQVIQLKKGAQVMLIKNMEDSLVNGSLGRVAAFMDDSTFDFYKQNERELSGEPGDLSDEERVNQARKKLKDFGHKERDTPVTTGRKWPLVCFVQPDGTERHLLCQPEIWKIELPNGEVQAQRQQVPLILAWALSIHKAQGQTLQRVKVDLGRVFEKGQAYVALSRATCQAGLQVSGFDPRKVMVHPKVIEFYSNLVNASAVAKRQRKKPQLGRSGSNAIDNDLDEFEDDLEDEAVQYMHG</sequence>
<dbReference type="InterPro" id="IPR049163">
    <property type="entry name" value="Pif1-like_2B_dom"/>
</dbReference>
<evidence type="ECO:0000313" key="18">
    <source>
        <dbReference type="EMBL" id="OXV08524.1"/>
    </source>
</evidence>
<dbReference type="Pfam" id="PF21530">
    <property type="entry name" value="Pif1_2B_dom"/>
    <property type="match status" value="1"/>
</dbReference>
<feature type="domain" description="AAA+ ATPase" evidence="17">
    <location>
        <begin position="280"/>
        <end position="454"/>
    </location>
</feature>
<dbReference type="GO" id="GO:0006281">
    <property type="term" value="P:DNA repair"/>
    <property type="evidence" value="ECO:0007669"/>
    <property type="project" value="UniProtKB-UniRule"/>
</dbReference>